<dbReference type="PROSITE" id="PS51122">
    <property type="entry name" value="CALPONIN_2"/>
    <property type="match status" value="1"/>
</dbReference>
<feature type="domain" description="Calponin-homology (CH)" evidence="7">
    <location>
        <begin position="24"/>
        <end position="133"/>
    </location>
</feature>
<dbReference type="PANTHER" id="PTHR47385:SF14">
    <property type="entry name" value="TRANSGELIN"/>
    <property type="match status" value="1"/>
</dbReference>
<dbReference type="PRINTS" id="PR00888">
    <property type="entry name" value="SM22CALPONIN"/>
</dbReference>
<keyword evidence="2" id="KW-0677">Repeat</keyword>
<evidence type="ECO:0000256" key="3">
    <source>
        <dbReference type="ARBA" id="ARBA00022860"/>
    </source>
</evidence>
<evidence type="ECO:0000256" key="6">
    <source>
        <dbReference type="RuleBase" id="RU361224"/>
    </source>
</evidence>
<dbReference type="InterPro" id="IPR001997">
    <property type="entry name" value="Calponin/LIMCH1"/>
</dbReference>
<evidence type="ECO:0000256" key="5">
    <source>
        <dbReference type="ARBA" id="ARBA00025109"/>
    </source>
</evidence>
<accession>A0ABM4BH28</accession>
<reference evidence="9" key="1">
    <citation type="submission" date="2025-08" db="UniProtKB">
        <authorList>
            <consortium name="RefSeq"/>
        </authorList>
    </citation>
    <scope>IDENTIFICATION</scope>
</reference>
<comment type="similarity">
    <text evidence="1 6">Belongs to the calponin family.</text>
</comment>
<dbReference type="Gene3D" id="1.10.418.10">
    <property type="entry name" value="Calponin-like domain"/>
    <property type="match status" value="1"/>
</dbReference>
<sequence>MAERPSGYGFTAEISNKIQGKYDVAMEQEALKWIAKLVPEAKMQGVTGSTQVHEKLKDGIILCKLIEKLQPNSIKNINTNKMAFKQMENISNFLAAAEKFGVSRTDSFQTVDLYEATNMAQVIVMLHALGRKASSKGLNGIGPKEASENKRQFSEEQLRAGDGHIGLQMGTNKHANQSGLNFGKTRSIID</sequence>
<dbReference type="PANTHER" id="PTHR47385">
    <property type="entry name" value="CALPONIN"/>
    <property type="match status" value="1"/>
</dbReference>
<proteinExistence type="inferred from homology"/>
<dbReference type="InterPro" id="IPR050606">
    <property type="entry name" value="Calponin-like"/>
</dbReference>
<keyword evidence="4 6" id="KW-0009">Actin-binding</keyword>
<dbReference type="RefSeq" id="XP_065648304.1">
    <property type="nucleotide sequence ID" value="XM_065792232.1"/>
</dbReference>
<keyword evidence="8" id="KW-1185">Reference proteome</keyword>
<dbReference type="PROSITE" id="PS01052">
    <property type="entry name" value="CALPONIN_1"/>
    <property type="match status" value="1"/>
</dbReference>
<evidence type="ECO:0000259" key="7">
    <source>
        <dbReference type="PROSITE" id="PS50021"/>
    </source>
</evidence>
<keyword evidence="3 6" id="KW-0112">Calmodulin-binding</keyword>
<evidence type="ECO:0000313" key="9">
    <source>
        <dbReference type="RefSeq" id="XP_065648304.1"/>
    </source>
</evidence>
<organism evidence="8 9">
    <name type="scientific">Hydra vulgaris</name>
    <name type="common">Hydra</name>
    <name type="synonym">Hydra attenuata</name>
    <dbReference type="NCBI Taxonomy" id="6087"/>
    <lineage>
        <taxon>Eukaryota</taxon>
        <taxon>Metazoa</taxon>
        <taxon>Cnidaria</taxon>
        <taxon>Hydrozoa</taxon>
        <taxon>Hydroidolina</taxon>
        <taxon>Anthoathecata</taxon>
        <taxon>Aplanulata</taxon>
        <taxon>Hydridae</taxon>
        <taxon>Hydra</taxon>
    </lineage>
</organism>
<comment type="function">
    <text evidence="5 6">Thin filament-associated protein that is implicated in the regulation and modulation of smooth muscle contraction. It is capable of binding to actin, calmodulin and tropomyosin. The interaction of calponin with actin inhibits the actomyosin Mg-ATPase activity.</text>
</comment>
<dbReference type="PROSITE" id="PS50021">
    <property type="entry name" value="CH"/>
    <property type="match status" value="1"/>
</dbReference>
<dbReference type="Pfam" id="PF00307">
    <property type="entry name" value="CH"/>
    <property type="match status" value="1"/>
</dbReference>
<dbReference type="InterPro" id="IPR036872">
    <property type="entry name" value="CH_dom_sf"/>
</dbReference>
<gene>
    <name evidence="9" type="primary">LOC100200950</name>
</gene>
<dbReference type="Proteomes" id="UP001652625">
    <property type="component" value="Chromosome 03"/>
</dbReference>
<dbReference type="SMART" id="SM00033">
    <property type="entry name" value="CH"/>
    <property type="match status" value="1"/>
</dbReference>
<dbReference type="InterPro" id="IPR001715">
    <property type="entry name" value="CH_dom"/>
</dbReference>
<dbReference type="InterPro" id="IPR003096">
    <property type="entry name" value="SM22_calponin"/>
</dbReference>
<dbReference type="SUPFAM" id="SSF47576">
    <property type="entry name" value="Calponin-homology domain, CH-domain"/>
    <property type="match status" value="1"/>
</dbReference>
<evidence type="ECO:0000313" key="8">
    <source>
        <dbReference type="Proteomes" id="UP001652625"/>
    </source>
</evidence>
<evidence type="ECO:0000256" key="1">
    <source>
        <dbReference type="ARBA" id="ARBA00009631"/>
    </source>
</evidence>
<name>A0ABM4BH28_HYDVU</name>
<dbReference type="InterPro" id="IPR000557">
    <property type="entry name" value="Calponin_repeat"/>
</dbReference>
<evidence type="ECO:0000256" key="4">
    <source>
        <dbReference type="ARBA" id="ARBA00023203"/>
    </source>
</evidence>
<protein>
    <recommendedName>
        <fullName evidence="6">Calponin</fullName>
    </recommendedName>
</protein>
<dbReference type="PRINTS" id="PR00889">
    <property type="entry name" value="CALPONIN"/>
</dbReference>
<evidence type="ECO:0000256" key="2">
    <source>
        <dbReference type="ARBA" id="ARBA00022737"/>
    </source>
</evidence>
<dbReference type="GeneID" id="100200950"/>
<dbReference type="Pfam" id="PF00402">
    <property type="entry name" value="Calponin"/>
    <property type="match status" value="1"/>
</dbReference>